<proteinExistence type="predicted"/>
<gene>
    <name evidence="2" type="ORF">LWI29_003794</name>
</gene>
<sequence length="211" mass="23587">MLEMVGGLVTNPSPKQQKQSATSSKGTWNPLPESDEEWPLKSTSVEKLSHEWNTEEDDNVLDENVYSSVEFTLIRTLEEKSEPSNALPSDALSSDDAEREIRIVRYFALQGCDALGFDVHDEEVYSLVEFTLIWTPEEKSEPSDALPYDALGYAVLDEEVYSPVEFTLIRMSEEKSEPPNALPSDALGSADAADRRKGNKKGKGKKKKNRN</sequence>
<evidence type="ECO:0000256" key="1">
    <source>
        <dbReference type="SAM" id="MobiDB-lite"/>
    </source>
</evidence>
<reference evidence="2" key="2">
    <citation type="submission" date="2023-06" db="EMBL/GenBank/DDBJ databases">
        <authorList>
            <person name="Swenson N.G."/>
            <person name="Wegrzyn J.L."/>
            <person name="Mcevoy S.L."/>
        </authorList>
    </citation>
    <scope>NUCLEOTIDE SEQUENCE</scope>
    <source>
        <strain evidence="2">NS2018</strain>
        <tissue evidence="2">Leaf</tissue>
    </source>
</reference>
<feature type="region of interest" description="Disordered" evidence="1">
    <location>
        <begin position="172"/>
        <end position="211"/>
    </location>
</feature>
<keyword evidence="3" id="KW-1185">Reference proteome</keyword>
<evidence type="ECO:0000313" key="3">
    <source>
        <dbReference type="Proteomes" id="UP001168877"/>
    </source>
</evidence>
<feature type="region of interest" description="Disordered" evidence="1">
    <location>
        <begin position="1"/>
        <end position="43"/>
    </location>
</feature>
<dbReference type="EMBL" id="JAUESC010000001">
    <property type="protein sequence ID" value="KAK0606751.1"/>
    <property type="molecule type" value="Genomic_DNA"/>
</dbReference>
<protein>
    <submittedName>
        <fullName evidence="2">Uncharacterized protein</fullName>
    </submittedName>
</protein>
<evidence type="ECO:0000313" key="2">
    <source>
        <dbReference type="EMBL" id="KAK0606751.1"/>
    </source>
</evidence>
<feature type="compositionally biased region" description="Basic residues" evidence="1">
    <location>
        <begin position="197"/>
        <end position="211"/>
    </location>
</feature>
<feature type="compositionally biased region" description="Polar residues" evidence="1">
    <location>
        <begin position="10"/>
        <end position="27"/>
    </location>
</feature>
<reference evidence="2" key="1">
    <citation type="journal article" date="2022" name="Plant J.">
        <title>Strategies of tolerance reflected in two North American maple genomes.</title>
        <authorList>
            <person name="McEvoy S.L."/>
            <person name="Sezen U.U."/>
            <person name="Trouern-Trend A."/>
            <person name="McMahon S.M."/>
            <person name="Schaberg P.G."/>
            <person name="Yang J."/>
            <person name="Wegrzyn J.L."/>
            <person name="Swenson N.G."/>
        </authorList>
    </citation>
    <scope>NUCLEOTIDE SEQUENCE</scope>
    <source>
        <strain evidence="2">NS2018</strain>
    </source>
</reference>
<name>A0AA39SX78_ACESA</name>
<dbReference type="AlphaFoldDB" id="A0AA39SX78"/>
<comment type="caution">
    <text evidence="2">The sequence shown here is derived from an EMBL/GenBank/DDBJ whole genome shotgun (WGS) entry which is preliminary data.</text>
</comment>
<accession>A0AA39SX78</accession>
<dbReference type="Proteomes" id="UP001168877">
    <property type="component" value="Unassembled WGS sequence"/>
</dbReference>
<organism evidence="2 3">
    <name type="scientific">Acer saccharum</name>
    <name type="common">Sugar maple</name>
    <dbReference type="NCBI Taxonomy" id="4024"/>
    <lineage>
        <taxon>Eukaryota</taxon>
        <taxon>Viridiplantae</taxon>
        <taxon>Streptophyta</taxon>
        <taxon>Embryophyta</taxon>
        <taxon>Tracheophyta</taxon>
        <taxon>Spermatophyta</taxon>
        <taxon>Magnoliopsida</taxon>
        <taxon>eudicotyledons</taxon>
        <taxon>Gunneridae</taxon>
        <taxon>Pentapetalae</taxon>
        <taxon>rosids</taxon>
        <taxon>malvids</taxon>
        <taxon>Sapindales</taxon>
        <taxon>Sapindaceae</taxon>
        <taxon>Hippocastanoideae</taxon>
        <taxon>Acereae</taxon>
        <taxon>Acer</taxon>
    </lineage>
</organism>